<dbReference type="PANTHER" id="PTHR43547">
    <property type="entry name" value="TWO-COMPONENT HISTIDINE KINASE"/>
    <property type="match status" value="1"/>
</dbReference>
<proteinExistence type="predicted"/>
<dbReference type="SUPFAM" id="SSF52172">
    <property type="entry name" value="CheY-like"/>
    <property type="match status" value="1"/>
</dbReference>
<accession>A0ABQ3HTW3</accession>
<keyword evidence="2" id="KW-0805">Transcription regulation</keyword>
<keyword evidence="1" id="KW-0597">Phosphoprotein</keyword>
<dbReference type="EMBL" id="BNAF01000001">
    <property type="protein sequence ID" value="GHE23237.1"/>
    <property type="molecule type" value="Genomic_DNA"/>
</dbReference>
<organism evidence="8 9">
    <name type="scientific">Sphingobacterium griseoflavum</name>
    <dbReference type="NCBI Taxonomy" id="1474952"/>
    <lineage>
        <taxon>Bacteria</taxon>
        <taxon>Pseudomonadati</taxon>
        <taxon>Bacteroidota</taxon>
        <taxon>Sphingobacteriia</taxon>
        <taxon>Sphingobacteriales</taxon>
        <taxon>Sphingobacteriaceae</taxon>
        <taxon>Sphingobacterium</taxon>
    </lineage>
</organism>
<dbReference type="PROSITE" id="PS50110">
    <property type="entry name" value="RESPONSE_REGULATORY"/>
    <property type="match status" value="1"/>
</dbReference>
<sequence length="436" mass="49055">MMNSFHVKTDINILLSETFYELGSLAQSRQIDYRLTLPKISLTTWADSETFQQLFARLIREALRHALTQVSVELQPFRSDDCNFHITLHADTDTTWPTFLANIVDNLDRDGESRTHPAVYDSPLPRRFKGYQVNGTTDNQHLCINVAIPLVPVASVSYDAVDHSDTSRVKPVGTTETNDKPILLLVGHETEMLNHLRGALKTSYSLLYAQHGNEALALLAKHDIALLISAMAMPVMDGIALCKHIKANAFFTHIPVILLGGQHEMANKIQSLHSGADAYMENTASSIMLIAQVENILENRRLLQNYISNRLQAKLATSPKQMGKHDFMKRLELVIYRHIPEVDLTVDELAKRMNMSRPTLYRKLKKCSAITPNELIHIIKLNKAAELLAQQQYNITQVAHMVGYSGQSNFSRDFHKHFGAPPSIYGSISAKRHDVA</sequence>
<dbReference type="SMART" id="SM00342">
    <property type="entry name" value="HTH_ARAC"/>
    <property type="match status" value="1"/>
</dbReference>
<evidence type="ECO:0000256" key="4">
    <source>
        <dbReference type="ARBA" id="ARBA00023163"/>
    </source>
</evidence>
<evidence type="ECO:0000259" key="6">
    <source>
        <dbReference type="PROSITE" id="PS01124"/>
    </source>
</evidence>
<dbReference type="Gene3D" id="1.10.10.60">
    <property type="entry name" value="Homeodomain-like"/>
    <property type="match status" value="1"/>
</dbReference>
<evidence type="ECO:0000256" key="2">
    <source>
        <dbReference type="ARBA" id="ARBA00023015"/>
    </source>
</evidence>
<dbReference type="InterPro" id="IPR018060">
    <property type="entry name" value="HTH_AraC"/>
</dbReference>
<dbReference type="Gene3D" id="3.40.50.2300">
    <property type="match status" value="1"/>
</dbReference>
<protein>
    <submittedName>
        <fullName evidence="8">Uncharacterized protein</fullName>
    </submittedName>
</protein>
<dbReference type="PANTHER" id="PTHR43547:SF2">
    <property type="entry name" value="HYBRID SIGNAL TRANSDUCTION HISTIDINE KINASE C"/>
    <property type="match status" value="1"/>
</dbReference>
<dbReference type="InterPro" id="IPR009057">
    <property type="entry name" value="Homeodomain-like_sf"/>
</dbReference>
<dbReference type="InterPro" id="IPR001789">
    <property type="entry name" value="Sig_transdc_resp-reg_receiver"/>
</dbReference>
<dbReference type="SMART" id="SM00448">
    <property type="entry name" value="REC"/>
    <property type="match status" value="1"/>
</dbReference>
<reference evidence="9" key="1">
    <citation type="journal article" date="2019" name="Int. J. Syst. Evol. Microbiol.">
        <title>The Global Catalogue of Microorganisms (GCM) 10K type strain sequencing project: providing services to taxonomists for standard genome sequencing and annotation.</title>
        <authorList>
            <consortium name="The Broad Institute Genomics Platform"/>
            <consortium name="The Broad Institute Genome Sequencing Center for Infectious Disease"/>
            <person name="Wu L."/>
            <person name="Ma J."/>
        </authorList>
    </citation>
    <scope>NUCLEOTIDE SEQUENCE [LARGE SCALE GENOMIC DNA]</scope>
    <source>
        <strain evidence="9">CGMCC 1.12966</strain>
    </source>
</reference>
<evidence type="ECO:0000256" key="5">
    <source>
        <dbReference type="PROSITE-ProRule" id="PRU00169"/>
    </source>
</evidence>
<dbReference type="SUPFAM" id="SSF46689">
    <property type="entry name" value="Homeodomain-like"/>
    <property type="match status" value="1"/>
</dbReference>
<keyword evidence="4" id="KW-0804">Transcription</keyword>
<dbReference type="InterPro" id="IPR011006">
    <property type="entry name" value="CheY-like_superfamily"/>
</dbReference>
<feature type="domain" description="Response regulatory" evidence="7">
    <location>
        <begin position="182"/>
        <end position="297"/>
    </location>
</feature>
<keyword evidence="9" id="KW-1185">Reference proteome</keyword>
<evidence type="ECO:0000256" key="1">
    <source>
        <dbReference type="ARBA" id="ARBA00022553"/>
    </source>
</evidence>
<comment type="caution">
    <text evidence="8">The sequence shown here is derived from an EMBL/GenBank/DDBJ whole genome shotgun (WGS) entry which is preliminary data.</text>
</comment>
<evidence type="ECO:0000313" key="8">
    <source>
        <dbReference type="EMBL" id="GHE23237.1"/>
    </source>
</evidence>
<gene>
    <name evidence="8" type="ORF">GCM10017764_02050</name>
</gene>
<dbReference type="Pfam" id="PF00072">
    <property type="entry name" value="Response_reg"/>
    <property type="match status" value="1"/>
</dbReference>
<keyword evidence="3" id="KW-0238">DNA-binding</keyword>
<evidence type="ECO:0000313" key="9">
    <source>
        <dbReference type="Proteomes" id="UP000620550"/>
    </source>
</evidence>
<dbReference type="Proteomes" id="UP000620550">
    <property type="component" value="Unassembled WGS sequence"/>
</dbReference>
<name>A0ABQ3HTW3_9SPHI</name>
<evidence type="ECO:0000259" key="7">
    <source>
        <dbReference type="PROSITE" id="PS50110"/>
    </source>
</evidence>
<dbReference type="Pfam" id="PF12833">
    <property type="entry name" value="HTH_18"/>
    <property type="match status" value="1"/>
</dbReference>
<evidence type="ECO:0000256" key="3">
    <source>
        <dbReference type="ARBA" id="ARBA00023125"/>
    </source>
</evidence>
<comment type="caution">
    <text evidence="5">Lacks conserved residue(s) required for the propagation of feature annotation.</text>
</comment>
<dbReference type="PRINTS" id="PR00032">
    <property type="entry name" value="HTHARAC"/>
</dbReference>
<feature type="domain" description="HTH araC/xylS-type" evidence="6">
    <location>
        <begin position="329"/>
        <end position="428"/>
    </location>
</feature>
<dbReference type="PROSITE" id="PS01124">
    <property type="entry name" value="HTH_ARAC_FAMILY_2"/>
    <property type="match status" value="1"/>
</dbReference>
<dbReference type="RefSeq" id="WP_189624739.1">
    <property type="nucleotide sequence ID" value="NZ_BNAF01000001.1"/>
</dbReference>
<dbReference type="InterPro" id="IPR020449">
    <property type="entry name" value="Tscrpt_reg_AraC-type_HTH"/>
</dbReference>